<keyword evidence="3" id="KW-1185">Reference proteome</keyword>
<accession>A0A398CFD2</accession>
<comment type="caution">
    <text evidence="2">The sequence shown here is derived from an EMBL/GenBank/DDBJ whole genome shotgun (WGS) entry which is preliminary data.</text>
</comment>
<feature type="region of interest" description="Disordered" evidence="1">
    <location>
        <begin position="63"/>
        <end position="135"/>
    </location>
</feature>
<evidence type="ECO:0000313" key="3">
    <source>
        <dbReference type="Proteomes" id="UP000266340"/>
    </source>
</evidence>
<name>A0A398CFD2_9BACL</name>
<feature type="compositionally biased region" description="Polar residues" evidence="1">
    <location>
        <begin position="82"/>
        <end position="97"/>
    </location>
</feature>
<dbReference type="Proteomes" id="UP000266340">
    <property type="component" value="Unassembled WGS sequence"/>
</dbReference>
<proteinExistence type="predicted"/>
<dbReference type="EMBL" id="QXJM01000051">
    <property type="protein sequence ID" value="RIE00602.1"/>
    <property type="molecule type" value="Genomic_DNA"/>
</dbReference>
<sequence>MQDGAIKIKVVDFTGEQDEKEKEKWALDFFKENLLRQWFEPTLTPGQVTGGFVQPESLDSVFKRGNELRPAATPAPPRPEFTGSTTAKPESKSPTEGTGNGDAAAATIRRLRNRRPPLRQVRPKEPASPSLPINR</sequence>
<dbReference type="AlphaFoldDB" id="A0A398CFD2"/>
<organism evidence="2 3">
    <name type="scientific">Cohnella faecalis</name>
    <dbReference type="NCBI Taxonomy" id="2315694"/>
    <lineage>
        <taxon>Bacteria</taxon>
        <taxon>Bacillati</taxon>
        <taxon>Bacillota</taxon>
        <taxon>Bacilli</taxon>
        <taxon>Bacillales</taxon>
        <taxon>Paenibacillaceae</taxon>
        <taxon>Cohnella</taxon>
    </lineage>
</organism>
<evidence type="ECO:0000256" key="1">
    <source>
        <dbReference type="SAM" id="MobiDB-lite"/>
    </source>
</evidence>
<gene>
    <name evidence="2" type="ORF">D3H35_27470</name>
</gene>
<reference evidence="2 3" key="1">
    <citation type="submission" date="2018-09" db="EMBL/GenBank/DDBJ databases">
        <title>Cohnella cavernae sp. nov., isolated from a karst cave.</title>
        <authorList>
            <person name="Zhu H."/>
        </authorList>
    </citation>
    <scope>NUCLEOTIDE SEQUENCE [LARGE SCALE GENOMIC DNA]</scope>
    <source>
        <strain evidence="2 3">K2E09-144</strain>
    </source>
</reference>
<evidence type="ECO:0000313" key="2">
    <source>
        <dbReference type="EMBL" id="RIE00602.1"/>
    </source>
</evidence>
<protein>
    <submittedName>
        <fullName evidence="2">Uncharacterized protein</fullName>
    </submittedName>
</protein>